<dbReference type="EMBL" id="CAGKOT010000090">
    <property type="protein sequence ID" value="CAB5394645.1"/>
    <property type="molecule type" value="Genomic_DNA"/>
</dbReference>
<sequence>MNSEDRQYTVHSLEFPNVLTGRPGYLTSELEIGFNGRSLLSEHLERYRLRATLLREFGEQDASNMSSGIIR</sequence>
<name>A0A915ZZ84_9GLOM</name>
<dbReference type="Proteomes" id="UP000684084">
    <property type="component" value="Unassembled WGS sequence"/>
</dbReference>
<reference evidence="1" key="1">
    <citation type="submission" date="2020-05" db="EMBL/GenBank/DDBJ databases">
        <authorList>
            <person name="Rincon C."/>
            <person name="Sanders R I."/>
            <person name="Robbins C."/>
            <person name="Chaturvedi A."/>
        </authorList>
    </citation>
    <scope>NUCLEOTIDE SEQUENCE</scope>
    <source>
        <strain evidence="1">CHB12</strain>
    </source>
</reference>
<dbReference type="AlphaFoldDB" id="A0A915ZZ84"/>
<proteinExistence type="predicted"/>
<dbReference type="OrthoDB" id="10318466at2759"/>
<evidence type="ECO:0000313" key="1">
    <source>
        <dbReference type="EMBL" id="CAB5394645.1"/>
    </source>
</evidence>
<comment type="caution">
    <text evidence="1">The sequence shown here is derived from an EMBL/GenBank/DDBJ whole genome shotgun (WGS) entry which is preliminary data.</text>
</comment>
<evidence type="ECO:0000313" key="2">
    <source>
        <dbReference type="Proteomes" id="UP000684084"/>
    </source>
</evidence>
<protein>
    <submittedName>
        <fullName evidence="1">Uncharacterized protein</fullName>
    </submittedName>
</protein>
<accession>A0A915ZZ84</accession>
<gene>
    <name evidence="1" type="ORF">CHRIB12_LOCUS23432</name>
</gene>
<organism evidence="1 2">
    <name type="scientific">Rhizophagus irregularis</name>
    <dbReference type="NCBI Taxonomy" id="588596"/>
    <lineage>
        <taxon>Eukaryota</taxon>
        <taxon>Fungi</taxon>
        <taxon>Fungi incertae sedis</taxon>
        <taxon>Mucoromycota</taxon>
        <taxon>Glomeromycotina</taxon>
        <taxon>Glomeromycetes</taxon>
        <taxon>Glomerales</taxon>
        <taxon>Glomeraceae</taxon>
        <taxon>Rhizophagus</taxon>
    </lineage>
</organism>